<proteinExistence type="predicted"/>
<comment type="catalytic activity">
    <reaction evidence="2">
        <text>2 GTP = 3',3'-c-di-GMP + 2 diphosphate</text>
        <dbReference type="Rhea" id="RHEA:24898"/>
        <dbReference type="ChEBI" id="CHEBI:33019"/>
        <dbReference type="ChEBI" id="CHEBI:37565"/>
        <dbReference type="ChEBI" id="CHEBI:58805"/>
        <dbReference type="EC" id="2.7.7.65"/>
    </reaction>
</comment>
<dbReference type="SUPFAM" id="SSF50952">
    <property type="entry name" value="Soluble quinoprotein glucose dehydrogenase"/>
    <property type="match status" value="1"/>
</dbReference>
<dbReference type="InterPro" id="IPR013783">
    <property type="entry name" value="Ig-like_fold"/>
</dbReference>
<dbReference type="AlphaFoldDB" id="A0A7Y9PEE5"/>
<dbReference type="GO" id="GO:1902201">
    <property type="term" value="P:negative regulation of bacterial-type flagellum-dependent cell motility"/>
    <property type="evidence" value="ECO:0007669"/>
    <property type="project" value="TreeGrafter"/>
</dbReference>
<name>A0A7Y9PEE5_9BACT</name>
<organism evidence="4 5">
    <name type="scientific">Granulicella arctica</name>
    <dbReference type="NCBI Taxonomy" id="940613"/>
    <lineage>
        <taxon>Bacteria</taxon>
        <taxon>Pseudomonadati</taxon>
        <taxon>Acidobacteriota</taxon>
        <taxon>Terriglobia</taxon>
        <taxon>Terriglobales</taxon>
        <taxon>Acidobacteriaceae</taxon>
        <taxon>Granulicella</taxon>
    </lineage>
</organism>
<dbReference type="Proteomes" id="UP000589520">
    <property type="component" value="Unassembled WGS sequence"/>
</dbReference>
<dbReference type="GO" id="GO:0005886">
    <property type="term" value="C:plasma membrane"/>
    <property type="evidence" value="ECO:0007669"/>
    <property type="project" value="TreeGrafter"/>
</dbReference>
<reference evidence="4 5" key="1">
    <citation type="submission" date="2020-07" db="EMBL/GenBank/DDBJ databases">
        <title>Genomic Encyclopedia of Type Strains, Phase IV (KMG-V): Genome sequencing to study the core and pangenomes of soil and plant-associated prokaryotes.</title>
        <authorList>
            <person name="Whitman W."/>
        </authorList>
    </citation>
    <scope>NUCLEOTIDE SEQUENCE [LARGE SCALE GENOMIC DNA]</scope>
    <source>
        <strain evidence="4 5">X4EP2</strain>
    </source>
</reference>
<evidence type="ECO:0000313" key="5">
    <source>
        <dbReference type="Proteomes" id="UP000589520"/>
    </source>
</evidence>
<dbReference type="InterPro" id="IPR015943">
    <property type="entry name" value="WD40/YVTN_repeat-like_dom_sf"/>
</dbReference>
<dbReference type="CDD" id="cd01949">
    <property type="entry name" value="GGDEF"/>
    <property type="match status" value="1"/>
</dbReference>
<dbReference type="Gene3D" id="3.30.70.270">
    <property type="match status" value="1"/>
</dbReference>
<dbReference type="Gene3D" id="2.130.10.10">
    <property type="entry name" value="YVTN repeat-like/Quinoprotein amine dehydrogenase"/>
    <property type="match status" value="4"/>
</dbReference>
<dbReference type="InterPro" id="IPR000160">
    <property type="entry name" value="GGDEF_dom"/>
</dbReference>
<dbReference type="SMART" id="SM00267">
    <property type="entry name" value="GGDEF"/>
    <property type="match status" value="1"/>
</dbReference>
<dbReference type="PANTHER" id="PTHR45138">
    <property type="entry name" value="REGULATORY COMPONENTS OF SENSORY TRANSDUCTION SYSTEM"/>
    <property type="match status" value="1"/>
</dbReference>
<dbReference type="SUPFAM" id="SSF63829">
    <property type="entry name" value="Calcium-dependent phosphotriesterase"/>
    <property type="match status" value="2"/>
</dbReference>
<dbReference type="GO" id="GO:0043709">
    <property type="term" value="P:cell adhesion involved in single-species biofilm formation"/>
    <property type="evidence" value="ECO:0007669"/>
    <property type="project" value="TreeGrafter"/>
</dbReference>
<dbReference type="Pfam" id="PF00990">
    <property type="entry name" value="GGDEF"/>
    <property type="match status" value="1"/>
</dbReference>
<dbReference type="EMBL" id="JACCCW010000001">
    <property type="protein sequence ID" value="NYF78164.1"/>
    <property type="molecule type" value="Genomic_DNA"/>
</dbReference>
<dbReference type="Pfam" id="PF07495">
    <property type="entry name" value="Y_Y_Y"/>
    <property type="match status" value="1"/>
</dbReference>
<dbReference type="InterPro" id="IPR029787">
    <property type="entry name" value="Nucleotide_cyclase"/>
</dbReference>
<dbReference type="GO" id="GO:0052621">
    <property type="term" value="F:diguanylate cyclase activity"/>
    <property type="evidence" value="ECO:0007669"/>
    <property type="project" value="UniProtKB-EC"/>
</dbReference>
<dbReference type="InterPro" id="IPR043128">
    <property type="entry name" value="Rev_trsase/Diguanyl_cyclase"/>
</dbReference>
<dbReference type="InterPro" id="IPR011123">
    <property type="entry name" value="Y_Y_Y"/>
</dbReference>
<dbReference type="PANTHER" id="PTHR45138:SF9">
    <property type="entry name" value="DIGUANYLATE CYCLASE DGCM-RELATED"/>
    <property type="match status" value="1"/>
</dbReference>
<evidence type="ECO:0000256" key="1">
    <source>
        <dbReference type="ARBA" id="ARBA00012528"/>
    </source>
</evidence>
<dbReference type="PROSITE" id="PS50887">
    <property type="entry name" value="GGDEF"/>
    <property type="match status" value="1"/>
</dbReference>
<dbReference type="NCBIfam" id="TIGR00254">
    <property type="entry name" value="GGDEF"/>
    <property type="match status" value="1"/>
</dbReference>
<evidence type="ECO:0000259" key="3">
    <source>
        <dbReference type="PROSITE" id="PS50887"/>
    </source>
</evidence>
<feature type="domain" description="GGDEF" evidence="3">
    <location>
        <begin position="820"/>
        <end position="959"/>
    </location>
</feature>
<keyword evidence="5" id="KW-1185">Reference proteome</keyword>
<accession>A0A7Y9PEE5</accession>
<sequence>MALLSGRLSAQEYVFHGYRQDSGLSNIAIHTVQFDRAGFVWVATENGVYRLQGSRLVRFGAQEGLPEHLVVDLFIDPAGVVWAGTYQNLYRWNGHEFRPAFSVPFPIWGNQRIAAEGTSHLLAVRQEKLYRIDPRDSLHSGLEHPVFTDAEIEDHSVLKSISTIVATADGDIWMGCEREICHYRNGRLTEWAEAAGVPHEPWQTLYFDRHGSLWASGEHHLLELSPGGTRFLDRTPPSTQKDNIYTEFPISEDRMGRILVAMDEGIARWDGKAWSIIYAKNDLHFGRITGIAFDGNGDPWIGTGDRGLIHWIGYRDWEGWTDLQGLPSSTVWSVDAKNMEQTLVGTNKGPARIDIRNHSVTRLSAASRWDYGQVSGISEDRNGKIWATTFSGSVLRVDSRTGKTDRIGKIDAPFFGLQEDAAGRLWLKSDQKGLYLLDPTRNANPRILPVPEADAVLGSASSVSASCVAPDGSIWFATDDRLLQLQNGRWRIPKFRGNGLLKDTVLNSIACARDGSLWATAEQSGPWHIQSQGKDLTATLLPMPAQWSQSTLTAISLDHYGWMWLGTDQGLLAWNGSEWRLFNQESGLLWNDISENGLVEGSDGSLWIGTSAGVSRLIHPERAFDRIPLHVSITGIQRGAAVFEPGQRIDLPWAGPPLRLAFAAPAMWNQSDLVYHYRVNGLNSSWVTTHEDETVLSSLPSGEYKFEVYATNAGLHAVSPITSVEFHLRPPWWKTFPFMTLWVLLGVRLLMLVLHLRTKRLLAQRSKLEALVRERTSALEASQESLSLLATRDYLTGLPNRRAMHESLQKELQRARRTKTSLMVILADIDYFKQINDTYGHLAGDEALRQFAQALACTARSHDHVGRYGGEEFLILLRTFPIESAQTRLLDLHAAITNLSISYEGHTFSITCSLGASIIDGRNLGSGQTEDPNALLSSADQALYQAKRSGRNRAVLQDFSSDSLDI</sequence>
<dbReference type="EC" id="2.7.7.65" evidence="1"/>
<gene>
    <name evidence="4" type="ORF">HDF17_000451</name>
</gene>
<evidence type="ECO:0000313" key="4">
    <source>
        <dbReference type="EMBL" id="NYF78164.1"/>
    </source>
</evidence>
<comment type="caution">
    <text evidence="4">The sequence shown here is derived from an EMBL/GenBank/DDBJ whole genome shotgun (WGS) entry which is preliminary data.</text>
</comment>
<evidence type="ECO:0000256" key="2">
    <source>
        <dbReference type="ARBA" id="ARBA00034247"/>
    </source>
</evidence>
<protein>
    <recommendedName>
        <fullName evidence="1">diguanylate cyclase</fullName>
        <ecNumber evidence="1">2.7.7.65</ecNumber>
    </recommendedName>
</protein>
<dbReference type="InterPro" id="IPR011041">
    <property type="entry name" value="Quinoprot_gluc/sorb_DH_b-prop"/>
</dbReference>
<dbReference type="Gene3D" id="2.60.40.10">
    <property type="entry name" value="Immunoglobulins"/>
    <property type="match status" value="1"/>
</dbReference>
<dbReference type="SUPFAM" id="SSF55073">
    <property type="entry name" value="Nucleotide cyclase"/>
    <property type="match status" value="1"/>
</dbReference>
<dbReference type="InterPro" id="IPR050469">
    <property type="entry name" value="Diguanylate_Cyclase"/>
</dbReference>
<dbReference type="FunFam" id="3.30.70.270:FF:000001">
    <property type="entry name" value="Diguanylate cyclase domain protein"/>
    <property type="match status" value="1"/>
</dbReference>
<dbReference type="RefSeq" id="WP_179487360.1">
    <property type="nucleotide sequence ID" value="NZ_JACCCW010000001.1"/>
</dbReference>